<dbReference type="Ensembl" id="ENSACLT00000016192.2">
    <property type="protein sequence ID" value="ENSACLP00000015824.2"/>
    <property type="gene ID" value="ENSACLG00000010797.2"/>
</dbReference>
<dbReference type="Gene3D" id="3.30.1370.50">
    <property type="entry name" value="R3H-like domain"/>
    <property type="match status" value="1"/>
</dbReference>
<reference evidence="4" key="2">
    <citation type="submission" date="2023-03" db="EMBL/GenBank/DDBJ databases">
        <authorList>
            <consortium name="Wellcome Sanger Institute Data Sharing"/>
        </authorList>
    </citation>
    <scope>NUCLEOTIDE SEQUENCE [LARGE SCALE GENOMIC DNA]</scope>
</reference>
<dbReference type="InterPro" id="IPR035979">
    <property type="entry name" value="RBD_domain_sf"/>
</dbReference>
<dbReference type="SUPFAM" id="SSF82708">
    <property type="entry name" value="R3H domain"/>
    <property type="match status" value="1"/>
</dbReference>
<organism evidence="3 4">
    <name type="scientific">Astatotilapia calliptera</name>
    <name type="common">Eastern happy</name>
    <name type="synonym">Chromis callipterus</name>
    <dbReference type="NCBI Taxonomy" id="8154"/>
    <lineage>
        <taxon>Eukaryota</taxon>
        <taxon>Metazoa</taxon>
        <taxon>Chordata</taxon>
        <taxon>Craniata</taxon>
        <taxon>Vertebrata</taxon>
        <taxon>Euteleostomi</taxon>
        <taxon>Actinopterygii</taxon>
        <taxon>Neopterygii</taxon>
        <taxon>Teleostei</taxon>
        <taxon>Neoteleostei</taxon>
        <taxon>Acanthomorphata</taxon>
        <taxon>Ovalentaria</taxon>
        <taxon>Cichlomorphae</taxon>
        <taxon>Cichliformes</taxon>
        <taxon>Cichlidae</taxon>
        <taxon>African cichlids</taxon>
        <taxon>Pseudocrenilabrinae</taxon>
        <taxon>Haplochromini</taxon>
        <taxon>Astatotilapia</taxon>
    </lineage>
</organism>
<reference evidence="3" key="4">
    <citation type="submission" date="2025-09" db="UniProtKB">
        <authorList>
            <consortium name="Ensembl"/>
        </authorList>
    </citation>
    <scope>IDENTIFICATION</scope>
</reference>
<dbReference type="SMART" id="SM00393">
    <property type="entry name" value="R3H"/>
    <property type="match status" value="1"/>
</dbReference>
<dbReference type="STRING" id="8154.ENSACLP00000015824"/>
<dbReference type="InterPro" id="IPR012677">
    <property type="entry name" value="Nucleotide-bd_a/b_plait_sf"/>
</dbReference>
<dbReference type="PANTHER" id="PTHR21678:SF6">
    <property type="entry name" value="R3H AND COILED-COIL DOMAIN-CONTAINING PROTEIN 1"/>
    <property type="match status" value="1"/>
</dbReference>
<dbReference type="PROSITE" id="PS51061">
    <property type="entry name" value="R3H"/>
    <property type="match status" value="1"/>
</dbReference>
<dbReference type="Pfam" id="PF01424">
    <property type="entry name" value="R3H"/>
    <property type="match status" value="1"/>
</dbReference>
<accession>A0A3P8PFR5</accession>
<evidence type="ECO:0000259" key="2">
    <source>
        <dbReference type="PROSITE" id="PS51061"/>
    </source>
</evidence>
<keyword evidence="4" id="KW-1185">Reference proteome</keyword>
<protein>
    <recommendedName>
        <fullName evidence="2">R3H domain-containing protein</fullName>
    </recommendedName>
</protein>
<dbReference type="Proteomes" id="UP000265100">
    <property type="component" value="Chromosome 5"/>
</dbReference>
<sequence>ALSLVRALHRAETTTNQYCTLQPQLTSEEVHFTLLSAGPDFLSPSTLAFPCFDGVYLPKQENNFLHHVLDELETYQQKNSHNSVLLFPPLPSRLRYLIHKIIEDLPELTTFSVGESWCRRVVVCPCELRSEVEEDSDLESNSSLCEEPLSIREERERNIKPKPSIPPRSRAPKRPDKPLYMPRAARERLSLRNSQGSTAGSESLSSACVDRSSVNSLSDSCTCPESIENTKHSLSKQESFPSVADRVPKLSADSSAMCPHEEEKLVLRLDEDEASVLEQTQSQFAELTVEEDEKEKDETASVSRSLQTEDASTDKDGVTAEIKAHLKEGVSVAIEHIHNDYSMYENVSIDSDDFRHVIEIYDFPVMFKTDDLLDAFSEYSDGGMKIKWVDNTHALGIFSSESAALHALSICHPLLKARALADGSKKAQGKAIRRAEFIQPVKERPRTDCAVARRMVTRALGIQGRGRVQRY</sequence>
<name>A0A3P8PFR5_ASTCA</name>
<reference evidence="3" key="3">
    <citation type="submission" date="2025-08" db="UniProtKB">
        <authorList>
            <consortium name="Ensembl"/>
        </authorList>
    </citation>
    <scope>IDENTIFICATION</scope>
</reference>
<dbReference type="Bgee" id="ENSACLG00000010797">
    <property type="expression patterns" value="Expressed in spleen and 7 other cell types or tissues"/>
</dbReference>
<reference evidence="3 4" key="1">
    <citation type="submission" date="2018-05" db="EMBL/GenBank/DDBJ databases">
        <authorList>
            <person name="Datahose"/>
        </authorList>
    </citation>
    <scope>NUCLEOTIDE SEQUENCE</scope>
</reference>
<dbReference type="AlphaFoldDB" id="A0A3P8PFR5"/>
<feature type="compositionally biased region" description="Polar residues" evidence="1">
    <location>
        <begin position="300"/>
        <end position="310"/>
    </location>
</feature>
<feature type="region of interest" description="Disordered" evidence="1">
    <location>
        <begin position="283"/>
        <end position="317"/>
    </location>
</feature>
<dbReference type="Gene3D" id="3.30.70.330">
    <property type="match status" value="1"/>
</dbReference>
<dbReference type="InterPro" id="IPR036867">
    <property type="entry name" value="R3H_dom_sf"/>
</dbReference>
<proteinExistence type="predicted"/>
<evidence type="ECO:0000256" key="1">
    <source>
        <dbReference type="SAM" id="MobiDB-lite"/>
    </source>
</evidence>
<dbReference type="SUPFAM" id="SSF54928">
    <property type="entry name" value="RNA-binding domain, RBD"/>
    <property type="match status" value="1"/>
</dbReference>
<dbReference type="OMA" id="IFPCQAS"/>
<dbReference type="GO" id="GO:0003676">
    <property type="term" value="F:nucleic acid binding"/>
    <property type="evidence" value="ECO:0007669"/>
    <property type="project" value="UniProtKB-UniRule"/>
</dbReference>
<dbReference type="GeneTree" id="ENSGT00530000063711"/>
<feature type="region of interest" description="Disordered" evidence="1">
    <location>
        <begin position="152"/>
        <end position="180"/>
    </location>
</feature>
<dbReference type="PANTHER" id="PTHR21678">
    <property type="entry name" value="GROWTH INHIBITION AND DIFFERENTIATION RELATED PROTEIN 88"/>
    <property type="match status" value="1"/>
</dbReference>
<dbReference type="InterPro" id="IPR039884">
    <property type="entry name" value="R3HC1/R3HCL"/>
</dbReference>
<evidence type="ECO:0000313" key="3">
    <source>
        <dbReference type="Ensembl" id="ENSACLP00000015824.2"/>
    </source>
</evidence>
<evidence type="ECO:0000313" key="4">
    <source>
        <dbReference type="Proteomes" id="UP000265100"/>
    </source>
</evidence>
<dbReference type="InterPro" id="IPR001374">
    <property type="entry name" value="R3H_dom"/>
</dbReference>
<feature type="domain" description="R3H" evidence="2">
    <location>
        <begin position="62"/>
        <end position="127"/>
    </location>
</feature>